<dbReference type="AlphaFoldDB" id="A0A5B9WCX8"/>
<organism evidence="3 4">
    <name type="scientific">Aquisphaera giovannonii</name>
    <dbReference type="NCBI Taxonomy" id="406548"/>
    <lineage>
        <taxon>Bacteria</taxon>
        <taxon>Pseudomonadati</taxon>
        <taxon>Planctomycetota</taxon>
        <taxon>Planctomycetia</taxon>
        <taxon>Isosphaerales</taxon>
        <taxon>Isosphaeraceae</taxon>
        <taxon>Aquisphaera</taxon>
    </lineage>
</organism>
<dbReference type="PANTHER" id="PTHR30203">
    <property type="entry name" value="OUTER MEMBRANE CATION EFFLUX PROTEIN"/>
    <property type="match status" value="1"/>
</dbReference>
<dbReference type="Pfam" id="PF02321">
    <property type="entry name" value="OEP"/>
    <property type="match status" value="1"/>
</dbReference>
<dbReference type="InterPro" id="IPR003423">
    <property type="entry name" value="OMP_efflux"/>
</dbReference>
<dbReference type="EMBL" id="CP042997">
    <property type="protein sequence ID" value="QEH38089.1"/>
    <property type="molecule type" value="Genomic_DNA"/>
</dbReference>
<evidence type="ECO:0000313" key="3">
    <source>
        <dbReference type="EMBL" id="QEH38089.1"/>
    </source>
</evidence>
<evidence type="ECO:0000313" key="4">
    <source>
        <dbReference type="Proteomes" id="UP000324233"/>
    </source>
</evidence>
<dbReference type="Proteomes" id="UP000324233">
    <property type="component" value="Chromosome"/>
</dbReference>
<evidence type="ECO:0000256" key="2">
    <source>
        <dbReference type="SAM" id="MobiDB-lite"/>
    </source>
</evidence>
<name>A0A5B9WCX8_9BACT</name>
<comment type="similarity">
    <text evidence="1">Belongs to the outer membrane factor (OMF) (TC 1.B.17) family.</text>
</comment>
<feature type="region of interest" description="Disordered" evidence="2">
    <location>
        <begin position="497"/>
        <end position="516"/>
    </location>
</feature>
<dbReference type="GO" id="GO:0015562">
    <property type="term" value="F:efflux transmembrane transporter activity"/>
    <property type="evidence" value="ECO:0007669"/>
    <property type="project" value="InterPro"/>
</dbReference>
<feature type="region of interest" description="Disordered" evidence="2">
    <location>
        <begin position="37"/>
        <end position="96"/>
    </location>
</feature>
<dbReference type="Gene3D" id="1.20.1600.10">
    <property type="entry name" value="Outer membrane efflux proteins (OEP)"/>
    <property type="match status" value="1"/>
</dbReference>
<dbReference type="SUPFAM" id="SSF56954">
    <property type="entry name" value="Outer membrane efflux proteins (OEP)"/>
    <property type="match status" value="1"/>
</dbReference>
<dbReference type="KEGG" id="agv:OJF2_66870"/>
<keyword evidence="4" id="KW-1185">Reference proteome</keyword>
<sequence precursor="true">MMRVRCRIRFLIAVGGLALGIPVAGCMQPGLVSWPAGSASVANSAGEEGPPARGRDPRVVPARLESAREREGPDRPEVSAAPLPPGGALEDEPRPSAVPGAMPLDACIRAALDGNATVRAARFNVEALRQRIPQVTALDDPILSNSIYPIPSVAPQYSLMGYMPYGALLAQQFPWCGTLRLRGLAAEKDVRIALFELAATELDAVAATKRAYHDLRYAERAEVLLIRNRKLASEFLEIARARYPTATASQPDVLRSEVAVTDIDREIEDNRAALADARAELARVMHADPEAELRTAPDLAVEGIPQPLDRLYQLALSARPDLQGRLAAIDRDEAAVALARKKAYPNVTLGVLYQDMEKTNAMTPQTAGGMPNVGLFVGMNLPVYRKKIAAGVCEAQARAAADRALYEAERDQSRRDIKALFALARSQQNVLAILRRSNLPAARQMLRLTASEYRSNVAGVDFLSVAAAWRDLLQVELQVARSEAELGKTIASLERGVGVQLNDSPPPAAAGGGPRP</sequence>
<feature type="compositionally biased region" description="Basic and acidic residues" evidence="2">
    <location>
        <begin position="65"/>
        <end position="77"/>
    </location>
</feature>
<protein>
    <submittedName>
        <fullName evidence="3">Outer membrane efflux protein</fullName>
    </submittedName>
</protein>
<dbReference type="PANTHER" id="PTHR30203:SF24">
    <property type="entry name" value="BLR4935 PROTEIN"/>
    <property type="match status" value="1"/>
</dbReference>
<evidence type="ECO:0000256" key="1">
    <source>
        <dbReference type="ARBA" id="ARBA00007613"/>
    </source>
</evidence>
<proteinExistence type="inferred from homology"/>
<dbReference type="InterPro" id="IPR010131">
    <property type="entry name" value="MdtP/NodT-like"/>
</dbReference>
<accession>A0A5B9WCX8</accession>
<gene>
    <name evidence="3" type="ORF">OJF2_66870</name>
</gene>
<reference evidence="3 4" key="1">
    <citation type="submission" date="2019-08" db="EMBL/GenBank/DDBJ databases">
        <title>Deep-cultivation of Planctomycetes and their phenomic and genomic characterization uncovers novel biology.</title>
        <authorList>
            <person name="Wiegand S."/>
            <person name="Jogler M."/>
            <person name="Boedeker C."/>
            <person name="Pinto D."/>
            <person name="Vollmers J."/>
            <person name="Rivas-Marin E."/>
            <person name="Kohn T."/>
            <person name="Peeters S.H."/>
            <person name="Heuer A."/>
            <person name="Rast P."/>
            <person name="Oberbeckmann S."/>
            <person name="Bunk B."/>
            <person name="Jeske O."/>
            <person name="Meyerdierks A."/>
            <person name="Storesund J.E."/>
            <person name="Kallscheuer N."/>
            <person name="Luecker S."/>
            <person name="Lage O.M."/>
            <person name="Pohl T."/>
            <person name="Merkel B.J."/>
            <person name="Hornburger P."/>
            <person name="Mueller R.-W."/>
            <person name="Bruemmer F."/>
            <person name="Labrenz M."/>
            <person name="Spormann A.M."/>
            <person name="Op den Camp H."/>
            <person name="Overmann J."/>
            <person name="Amann R."/>
            <person name="Jetten M.S.M."/>
            <person name="Mascher T."/>
            <person name="Medema M.H."/>
            <person name="Devos D.P."/>
            <person name="Kaster A.-K."/>
            <person name="Ovreas L."/>
            <person name="Rohde M."/>
            <person name="Galperin M.Y."/>
            <person name="Jogler C."/>
        </authorList>
    </citation>
    <scope>NUCLEOTIDE SEQUENCE [LARGE SCALE GENOMIC DNA]</scope>
    <source>
        <strain evidence="3 4">OJF2</strain>
    </source>
</reference>